<dbReference type="FunFam" id="3.30.70.870:FF:000002">
    <property type="entry name" value="Translation elongation factor 2"/>
    <property type="match status" value="1"/>
</dbReference>
<dbReference type="Gene3D" id="3.30.70.870">
    <property type="entry name" value="Elongation Factor G (Translational Gtpase), domain 3"/>
    <property type="match status" value="1"/>
</dbReference>
<dbReference type="SMART" id="SM00838">
    <property type="entry name" value="EFG_C"/>
    <property type="match status" value="1"/>
</dbReference>
<proteinExistence type="predicted"/>
<feature type="region of interest" description="Disordered" evidence="10">
    <location>
        <begin position="463"/>
        <end position="484"/>
    </location>
</feature>
<dbReference type="Pfam" id="PF00679">
    <property type="entry name" value="EFG_C"/>
    <property type="match status" value="1"/>
</dbReference>
<evidence type="ECO:0000259" key="11">
    <source>
        <dbReference type="PROSITE" id="PS51722"/>
    </source>
</evidence>
<dbReference type="PROSITE" id="PS51722">
    <property type="entry name" value="G_TR_2"/>
    <property type="match status" value="1"/>
</dbReference>
<name>A0A0A1X8Z3_ZEUCU</name>
<keyword evidence="12" id="KW-0648">Protein biosynthesis</keyword>
<dbReference type="GO" id="GO:0042256">
    <property type="term" value="P:cytosolic ribosome assembly"/>
    <property type="evidence" value="ECO:0007669"/>
    <property type="project" value="TreeGrafter"/>
</dbReference>
<evidence type="ECO:0000256" key="8">
    <source>
        <dbReference type="ARBA" id="ARBA00068031"/>
    </source>
</evidence>
<dbReference type="NCBIfam" id="TIGR00231">
    <property type="entry name" value="small_GTP"/>
    <property type="match status" value="1"/>
</dbReference>
<dbReference type="CDD" id="cd01885">
    <property type="entry name" value="EF2"/>
    <property type="match status" value="1"/>
</dbReference>
<dbReference type="InterPro" id="IPR000640">
    <property type="entry name" value="EFG_V-like"/>
</dbReference>
<evidence type="ECO:0000313" key="12">
    <source>
        <dbReference type="EMBL" id="JAD07764.1"/>
    </source>
</evidence>
<evidence type="ECO:0000256" key="2">
    <source>
        <dbReference type="ARBA" id="ARBA00022490"/>
    </source>
</evidence>
<dbReference type="InterPro" id="IPR014721">
    <property type="entry name" value="Ribsml_uS5_D2-typ_fold_subgr"/>
</dbReference>
<dbReference type="AlphaFoldDB" id="A0A0A1X8Z3"/>
<dbReference type="Gene3D" id="3.30.70.240">
    <property type="match status" value="1"/>
</dbReference>
<evidence type="ECO:0000256" key="5">
    <source>
        <dbReference type="ARBA" id="ARBA00022801"/>
    </source>
</evidence>
<dbReference type="EMBL" id="GBXI01006528">
    <property type="protein sequence ID" value="JAD07764.1"/>
    <property type="molecule type" value="Transcribed_RNA"/>
</dbReference>
<evidence type="ECO:0000256" key="9">
    <source>
        <dbReference type="ARBA" id="ARBA00081809"/>
    </source>
</evidence>
<dbReference type="InterPro" id="IPR035647">
    <property type="entry name" value="EFG_III/V"/>
</dbReference>
<keyword evidence="2" id="KW-0963">Cytoplasm</keyword>
<dbReference type="InterPro" id="IPR056752">
    <property type="entry name" value="EFL1"/>
</dbReference>
<dbReference type="GO" id="GO:0043022">
    <property type="term" value="F:ribosome binding"/>
    <property type="evidence" value="ECO:0007669"/>
    <property type="project" value="TreeGrafter"/>
</dbReference>
<evidence type="ECO:0000256" key="1">
    <source>
        <dbReference type="ARBA" id="ARBA00004496"/>
    </source>
</evidence>
<dbReference type="CDD" id="cd16261">
    <property type="entry name" value="EF2_snRNP_III"/>
    <property type="match status" value="1"/>
</dbReference>
<evidence type="ECO:0000256" key="7">
    <source>
        <dbReference type="ARBA" id="ARBA00048548"/>
    </source>
</evidence>
<reference evidence="12" key="2">
    <citation type="journal article" date="2015" name="Gigascience">
        <title>Reconstructing a comprehensive transcriptome assembly of a white-pupal translocated strain of the pest fruit fly Bactrocera cucurbitae.</title>
        <authorList>
            <person name="Sim S.B."/>
            <person name="Calla B."/>
            <person name="Hall B."/>
            <person name="DeRego T."/>
            <person name="Geib S.M."/>
        </authorList>
    </citation>
    <scope>NUCLEOTIDE SEQUENCE</scope>
</reference>
<dbReference type="PANTHER" id="PTHR42908">
    <property type="entry name" value="TRANSLATION ELONGATION FACTOR-RELATED"/>
    <property type="match status" value="1"/>
</dbReference>
<evidence type="ECO:0000256" key="10">
    <source>
        <dbReference type="SAM" id="MobiDB-lite"/>
    </source>
</evidence>
<gene>
    <name evidence="12" type="primary">EFTUD1</name>
    <name evidence="12" type="ORF">g.46378</name>
</gene>
<dbReference type="InterPro" id="IPR004161">
    <property type="entry name" value="EFTu-like_2"/>
</dbReference>
<dbReference type="CDD" id="cd01681">
    <property type="entry name" value="aeEF2_snRNP_like_IV"/>
    <property type="match status" value="1"/>
</dbReference>
<keyword evidence="6" id="KW-0342">GTP-binding</keyword>
<feature type="domain" description="Tr-type G" evidence="11">
    <location>
        <begin position="17"/>
        <end position="252"/>
    </location>
</feature>
<dbReference type="InterPro" id="IPR041095">
    <property type="entry name" value="EFG_II"/>
</dbReference>
<organism evidence="12">
    <name type="scientific">Zeugodacus cucurbitae</name>
    <name type="common">Melon fruit fly</name>
    <name type="synonym">Bactrocera cucurbitae</name>
    <dbReference type="NCBI Taxonomy" id="28588"/>
    <lineage>
        <taxon>Eukaryota</taxon>
        <taxon>Metazoa</taxon>
        <taxon>Ecdysozoa</taxon>
        <taxon>Arthropoda</taxon>
        <taxon>Hexapoda</taxon>
        <taxon>Insecta</taxon>
        <taxon>Pterygota</taxon>
        <taxon>Neoptera</taxon>
        <taxon>Endopterygota</taxon>
        <taxon>Diptera</taxon>
        <taxon>Brachycera</taxon>
        <taxon>Muscomorpha</taxon>
        <taxon>Tephritoidea</taxon>
        <taxon>Tephritidae</taxon>
        <taxon>Zeugodacus</taxon>
        <taxon>Zeugodacus</taxon>
    </lineage>
</organism>
<dbReference type="Pfam" id="PF03144">
    <property type="entry name" value="GTP_EFTU_D2"/>
    <property type="match status" value="1"/>
</dbReference>
<dbReference type="GO" id="GO:0003746">
    <property type="term" value="F:translation elongation factor activity"/>
    <property type="evidence" value="ECO:0007669"/>
    <property type="project" value="UniProtKB-KW"/>
</dbReference>
<dbReference type="GO" id="GO:0005525">
    <property type="term" value="F:GTP binding"/>
    <property type="evidence" value="ECO:0007669"/>
    <property type="project" value="UniProtKB-KW"/>
</dbReference>
<dbReference type="SUPFAM" id="SSF54980">
    <property type="entry name" value="EF-G C-terminal domain-like"/>
    <property type="match status" value="2"/>
</dbReference>
<dbReference type="PANTHER" id="PTHR42908:SF3">
    <property type="entry name" value="ELONGATION FACTOR-LIKE GTPASE 1"/>
    <property type="match status" value="1"/>
</dbReference>
<dbReference type="Gene3D" id="2.40.30.10">
    <property type="entry name" value="Translation factors"/>
    <property type="match status" value="1"/>
</dbReference>
<dbReference type="InterPro" id="IPR000795">
    <property type="entry name" value="T_Tr_GTP-bd_dom"/>
</dbReference>
<dbReference type="GO" id="GO:0003924">
    <property type="term" value="F:GTPase activity"/>
    <property type="evidence" value="ECO:0007669"/>
    <property type="project" value="InterPro"/>
</dbReference>
<comment type="subcellular location">
    <subcellularLocation>
        <location evidence="1">Cytoplasm</location>
    </subcellularLocation>
</comment>
<evidence type="ECO:0000256" key="3">
    <source>
        <dbReference type="ARBA" id="ARBA00022517"/>
    </source>
</evidence>
<dbReference type="PRINTS" id="PR00315">
    <property type="entry name" value="ELONGATNFCT"/>
</dbReference>
<dbReference type="CDD" id="cd16268">
    <property type="entry name" value="EF2_II"/>
    <property type="match status" value="1"/>
</dbReference>
<reference evidence="12" key="1">
    <citation type="submission" date="2014-11" db="EMBL/GenBank/DDBJ databases">
        <authorList>
            <person name="Geib S."/>
        </authorList>
    </citation>
    <scope>NUCLEOTIDE SEQUENCE</scope>
</reference>
<dbReference type="CDD" id="cd04096">
    <property type="entry name" value="eEF2_snRNP_like_C"/>
    <property type="match status" value="1"/>
</dbReference>
<dbReference type="Pfam" id="PF25118">
    <property type="entry name" value="EFL1"/>
    <property type="match status" value="1"/>
</dbReference>
<keyword evidence="12" id="KW-0251">Elongation factor</keyword>
<dbReference type="SUPFAM" id="SSF52540">
    <property type="entry name" value="P-loop containing nucleoside triphosphate hydrolases"/>
    <property type="match status" value="1"/>
</dbReference>
<keyword evidence="4" id="KW-0547">Nucleotide-binding</keyword>
<keyword evidence="5" id="KW-0378">Hydrolase</keyword>
<dbReference type="Pfam" id="PF14492">
    <property type="entry name" value="EFG_III"/>
    <property type="match status" value="1"/>
</dbReference>
<dbReference type="SUPFAM" id="SSF54211">
    <property type="entry name" value="Ribosomal protein S5 domain 2-like"/>
    <property type="match status" value="1"/>
</dbReference>
<dbReference type="GO" id="GO:0005829">
    <property type="term" value="C:cytosol"/>
    <property type="evidence" value="ECO:0007669"/>
    <property type="project" value="TreeGrafter"/>
</dbReference>
<dbReference type="Pfam" id="PF00009">
    <property type="entry name" value="GTP_EFTU"/>
    <property type="match status" value="1"/>
</dbReference>
<dbReference type="FunFam" id="3.40.50.300:FF:000746">
    <property type="entry name" value="Ribosome assembly protein 1"/>
    <property type="match status" value="1"/>
</dbReference>
<sequence>MPIIDPNTLVKLQKDIERVRNICILAHVDHGKTTLADSLVASNGIISQRMAGKLRYLDTRQDEQERGITMKSSSISLYYRGSAKNDGNEQDYLVNLIDSPGHVDFSSEVSTAVRLCDGAIVVVDVVEGVCPQTRACLEQVYKEQLKPVLVLNKIDRLILEMKLTPLDAYFHILQILEQVNAVLGSIFASDVFSKEDITNKDNYESALEDVDDSSLYFSPTDGNVIFCSAYDGWAFSVSDFARTYAERLEIPQADLEQVLWGDFFYNTKKKCAVPGAQEKAKKPMFVQFVLENIWSLYDIIAVRKDKEKLPIIAEKLGIKLQARDLRVADAKAQIKTVLGQWLPIDRTVLEMVVRHVPAPNVISDERAERLLFPQNVELNSYPAETLLLKEEFKCCNSDSENIIVFVSKMAPVHVSQLPQNKQRRLTEDELRLRREEVRRRIEERKQAAEKAELENLTAGVEQLNVEETTAVPSNNSESQDVSKQEEAEKSDYVFVAFARIFSGTLRPGMRLYNLTPKHDPRNKDQLNLNSPYISEVTIGDLYMFMGGDLQSLDEVPAGNIVGIGGLDQDIVKTATLSNTINCTSFSELNLMATPILRVAIEPVNPQDLPKLVKGLKLLNQADACVQVSMATTGEHVITTLGEVHVEKCVRDLEESYAKIKVNVSEPIVSFRETIVPAATVDMVNEAIIKTATDKDITKKIITQQTANKLGTLRIIALPLPQSAVDLLEKYLSLFKELAANSKGIAVSDKYATLLAQLKTQLANALTEFDLKGLSALTPNELVERIWALGPRNCGSNILLNLSDYEQPNFWQSLTHQTDNDAVTKVPSDVRRDYNSSFVNGFQLVTAAGPLCEEPMQGVAFVVLEWSVEAGEELNSKSYGPFSGQVLTAAKESCRMAFQAQPQRLVSPMYSCNIVVNAEVLGKMYAVIGRRHGKILSGDLTHGSGNFSVMAILPVIESFNFAQEIRKQTSGLAYPQLMFSHWEIIDIDPFWVPTTEEEITHFGEKADSANRAKVYMDSVRRRKGLYVDEKVVEHAEKQRTLSKNK</sequence>
<dbReference type="InterPro" id="IPR020568">
    <property type="entry name" value="Ribosomal_Su5_D2-typ_SF"/>
</dbReference>
<dbReference type="Gene3D" id="3.30.230.10">
    <property type="match status" value="1"/>
</dbReference>
<dbReference type="InterPro" id="IPR009000">
    <property type="entry name" value="Transl_B-barrel_sf"/>
</dbReference>
<accession>A0A0A1X8Z3</accession>
<feature type="compositionally biased region" description="Polar residues" evidence="10">
    <location>
        <begin position="465"/>
        <end position="479"/>
    </location>
</feature>
<comment type="catalytic activity">
    <reaction evidence="7">
        <text>GTP + H2O = GDP + phosphate + H(+)</text>
        <dbReference type="Rhea" id="RHEA:19669"/>
        <dbReference type="ChEBI" id="CHEBI:15377"/>
        <dbReference type="ChEBI" id="CHEBI:15378"/>
        <dbReference type="ChEBI" id="CHEBI:37565"/>
        <dbReference type="ChEBI" id="CHEBI:43474"/>
        <dbReference type="ChEBI" id="CHEBI:58189"/>
    </reaction>
</comment>
<dbReference type="Gene3D" id="3.40.50.300">
    <property type="entry name" value="P-loop containing nucleotide triphosphate hydrolases"/>
    <property type="match status" value="1"/>
</dbReference>
<protein>
    <recommendedName>
        <fullName evidence="8">Ribosome assembly protein 1</fullName>
    </recommendedName>
    <alternativeName>
        <fullName evidence="9">Elongation factor-like 1</fullName>
    </alternativeName>
</protein>
<dbReference type="SUPFAM" id="SSF50447">
    <property type="entry name" value="Translation proteins"/>
    <property type="match status" value="1"/>
</dbReference>
<dbReference type="FunFam" id="3.30.70.240:FF:000006">
    <property type="entry name" value="Elongation factor like GTPase 1"/>
    <property type="match status" value="1"/>
</dbReference>
<keyword evidence="3" id="KW-0690">Ribosome biogenesis</keyword>
<dbReference type="InterPro" id="IPR005225">
    <property type="entry name" value="Small_GTP-bd"/>
</dbReference>
<evidence type="ECO:0000256" key="4">
    <source>
        <dbReference type="ARBA" id="ARBA00022741"/>
    </source>
</evidence>
<dbReference type="GO" id="GO:1990904">
    <property type="term" value="C:ribonucleoprotein complex"/>
    <property type="evidence" value="ECO:0007669"/>
    <property type="project" value="TreeGrafter"/>
</dbReference>
<evidence type="ECO:0000256" key="6">
    <source>
        <dbReference type="ARBA" id="ARBA00023134"/>
    </source>
</evidence>
<dbReference type="InterPro" id="IPR027417">
    <property type="entry name" value="P-loop_NTPase"/>
</dbReference>